<dbReference type="InterPro" id="IPR044152">
    <property type="entry name" value="YqjM-like"/>
</dbReference>
<protein>
    <submittedName>
        <fullName evidence="7">NADH:flavin oxidoreductase/NADH oxidase</fullName>
    </submittedName>
</protein>
<evidence type="ECO:0000256" key="4">
    <source>
        <dbReference type="ARBA" id="ARBA00022857"/>
    </source>
</evidence>
<dbReference type="EMBL" id="JANIGO010000003">
    <property type="protein sequence ID" value="MCQ8896956.1"/>
    <property type="molecule type" value="Genomic_DNA"/>
</dbReference>
<evidence type="ECO:0000256" key="3">
    <source>
        <dbReference type="ARBA" id="ARBA00022643"/>
    </source>
</evidence>
<dbReference type="InterPro" id="IPR013785">
    <property type="entry name" value="Aldolase_TIM"/>
</dbReference>
<dbReference type="RefSeq" id="WP_256764745.1">
    <property type="nucleotide sequence ID" value="NZ_JANIGO010000003.1"/>
</dbReference>
<dbReference type="Gene3D" id="3.20.20.70">
    <property type="entry name" value="Aldolase class I"/>
    <property type="match status" value="1"/>
</dbReference>
<reference evidence="7 8" key="1">
    <citation type="submission" date="2022-07" db="EMBL/GenBank/DDBJ databases">
        <authorList>
            <person name="Xamxidin M."/>
            <person name="Wu M."/>
        </authorList>
    </citation>
    <scope>NUCLEOTIDE SEQUENCE [LARGE SCALE GENOMIC DNA]</scope>
    <source>
        <strain evidence="7 8">NBRC 111650</strain>
    </source>
</reference>
<evidence type="ECO:0000256" key="2">
    <source>
        <dbReference type="ARBA" id="ARBA00022630"/>
    </source>
</evidence>
<comment type="cofactor">
    <cofactor evidence="1">
        <name>FMN</name>
        <dbReference type="ChEBI" id="CHEBI:58210"/>
    </cofactor>
</comment>
<comment type="caution">
    <text evidence="7">The sequence shown here is derived from an EMBL/GenBank/DDBJ whole genome shotgun (WGS) entry which is preliminary data.</text>
</comment>
<gene>
    <name evidence="7" type="ORF">NQT62_10985</name>
</gene>
<dbReference type="PANTHER" id="PTHR43303:SF4">
    <property type="entry name" value="NADPH DEHYDROGENASE C23G7.10C-RELATED"/>
    <property type="match status" value="1"/>
</dbReference>
<dbReference type="InterPro" id="IPR001155">
    <property type="entry name" value="OxRdtase_FMN_N"/>
</dbReference>
<keyword evidence="4" id="KW-0521">NADP</keyword>
<keyword evidence="8" id="KW-1185">Reference proteome</keyword>
<dbReference type="CDD" id="cd02932">
    <property type="entry name" value="OYE_YqiM_FMN"/>
    <property type="match status" value="1"/>
</dbReference>
<evidence type="ECO:0000313" key="7">
    <source>
        <dbReference type="EMBL" id="MCQ8896956.1"/>
    </source>
</evidence>
<feature type="domain" description="NADH:flavin oxidoreductase/NADH oxidase N-terminal" evidence="6">
    <location>
        <begin position="4"/>
        <end position="340"/>
    </location>
</feature>
<evidence type="ECO:0000256" key="5">
    <source>
        <dbReference type="ARBA" id="ARBA00023002"/>
    </source>
</evidence>
<dbReference type="SUPFAM" id="SSF51395">
    <property type="entry name" value="FMN-linked oxidoreductases"/>
    <property type="match status" value="1"/>
</dbReference>
<dbReference type="Pfam" id="PF00724">
    <property type="entry name" value="Oxidored_FMN"/>
    <property type="match status" value="1"/>
</dbReference>
<keyword evidence="2" id="KW-0285">Flavoprotein</keyword>
<keyword evidence="3" id="KW-0288">FMN</keyword>
<sequence>MSHLFEPLSLRSITLKNRIGMSPMCQYSAVDGVPQTWHTVHYGSRALGGAGLVIVEATGVSAEGRISPGCLGLWNSTQQQALDPLRQLIEQQGAVAGIQLAHAGRKASVGLGWQAQRTLTAAEGGWPTVGPSAIAFGDAYAAPAALDETGIQALIGQFAASAQRALAAGFQVVEVHAAHGYLLHQFLSPLANQRTDAYGGSLDNRMRFPLAVVKAVRAVWPDHLPVLVRVSATDWVDGGWTIEDTVTFCKHLKALGVDLVDVSTGGMVPTAKIPAAPGFQAPFAQRIRAEAGLPTATVGLITQAQQADDLLQTGHADLVLLGRELLRNPLWPLLAARELNTAIEWPAQYKRAS</sequence>
<proteinExistence type="predicted"/>
<organism evidence="7 8">
    <name type="scientific">Limnobacter humi</name>
    <dbReference type="NCBI Taxonomy" id="1778671"/>
    <lineage>
        <taxon>Bacteria</taxon>
        <taxon>Pseudomonadati</taxon>
        <taxon>Pseudomonadota</taxon>
        <taxon>Betaproteobacteria</taxon>
        <taxon>Burkholderiales</taxon>
        <taxon>Burkholderiaceae</taxon>
        <taxon>Limnobacter</taxon>
    </lineage>
</organism>
<keyword evidence="5" id="KW-0560">Oxidoreductase</keyword>
<dbReference type="Proteomes" id="UP001204142">
    <property type="component" value="Unassembled WGS sequence"/>
</dbReference>
<evidence type="ECO:0000259" key="6">
    <source>
        <dbReference type="Pfam" id="PF00724"/>
    </source>
</evidence>
<evidence type="ECO:0000313" key="8">
    <source>
        <dbReference type="Proteomes" id="UP001204142"/>
    </source>
</evidence>
<evidence type="ECO:0000256" key="1">
    <source>
        <dbReference type="ARBA" id="ARBA00001917"/>
    </source>
</evidence>
<accession>A0ABT1WHG0</accession>
<dbReference type="PANTHER" id="PTHR43303">
    <property type="entry name" value="NADPH DEHYDROGENASE C23G7.10C-RELATED"/>
    <property type="match status" value="1"/>
</dbReference>
<name>A0ABT1WHG0_9BURK</name>